<organism evidence="1">
    <name type="scientific">viral metagenome</name>
    <dbReference type="NCBI Taxonomy" id="1070528"/>
    <lineage>
        <taxon>unclassified sequences</taxon>
        <taxon>metagenomes</taxon>
        <taxon>organismal metagenomes</taxon>
    </lineage>
</organism>
<name>A0A6C0DQ69_9ZZZZ</name>
<accession>A0A6C0DQ69</accession>
<reference evidence="1" key="1">
    <citation type="journal article" date="2020" name="Nature">
        <title>Giant virus diversity and host interactions through global metagenomics.</title>
        <authorList>
            <person name="Schulz F."/>
            <person name="Roux S."/>
            <person name="Paez-Espino D."/>
            <person name="Jungbluth S."/>
            <person name="Walsh D.A."/>
            <person name="Denef V.J."/>
            <person name="McMahon K.D."/>
            <person name="Konstantinidis K.T."/>
            <person name="Eloe-Fadrosh E.A."/>
            <person name="Kyrpides N.C."/>
            <person name="Woyke T."/>
        </authorList>
    </citation>
    <scope>NUCLEOTIDE SEQUENCE</scope>
    <source>
        <strain evidence="1">GVMAG-M-3300023174-30</strain>
    </source>
</reference>
<dbReference type="EMBL" id="MN739643">
    <property type="protein sequence ID" value="QHT17715.1"/>
    <property type="molecule type" value="Genomic_DNA"/>
</dbReference>
<proteinExistence type="predicted"/>
<sequence>MEKMCEFIDANSNLDYNITYYIHHLDFEEIIYNPNNNYDVVEYIFEFVNRKYRADFIKYYEKKSLVFIMNKNMYEILYHPYYWILNITII</sequence>
<protein>
    <submittedName>
        <fullName evidence="1">Uncharacterized protein</fullName>
    </submittedName>
</protein>
<dbReference type="AlphaFoldDB" id="A0A6C0DQ69"/>
<evidence type="ECO:0000313" key="1">
    <source>
        <dbReference type="EMBL" id="QHT17715.1"/>
    </source>
</evidence>